<evidence type="ECO:0000256" key="6">
    <source>
        <dbReference type="PIRSR" id="PIRSR000097-3"/>
    </source>
</evidence>
<dbReference type="Proteomes" id="UP001149090">
    <property type="component" value="Unassembled WGS sequence"/>
</dbReference>
<feature type="site" description="Lowers pKa of active site Tyr" evidence="6">
    <location>
        <position position="77"/>
    </location>
</feature>
<dbReference type="InterPro" id="IPR018170">
    <property type="entry name" value="Aldo/ket_reductase_CS"/>
</dbReference>
<dbReference type="PIRSF" id="PIRSF000097">
    <property type="entry name" value="AKR"/>
    <property type="match status" value="1"/>
</dbReference>
<dbReference type="Gene3D" id="3.20.20.100">
    <property type="entry name" value="NADP-dependent oxidoreductase domain"/>
    <property type="match status" value="1"/>
</dbReference>
<dbReference type="OrthoDB" id="416253at2759"/>
<dbReference type="SUPFAM" id="SSF51430">
    <property type="entry name" value="NAD(P)-linked oxidoreductase"/>
    <property type="match status" value="1"/>
</dbReference>
<name>A0A9Q0RF48_ANAIG</name>
<dbReference type="FunFam" id="3.20.20.100:FF:000006">
    <property type="entry name" value="Aldo-keto reductase family 1 member A1"/>
    <property type="match status" value="1"/>
</dbReference>
<dbReference type="AlphaFoldDB" id="A0A9Q0RF48"/>
<dbReference type="Pfam" id="PF00248">
    <property type="entry name" value="Aldo_ket_red"/>
    <property type="match status" value="1"/>
</dbReference>
<evidence type="ECO:0000313" key="9">
    <source>
        <dbReference type="Proteomes" id="UP001149090"/>
    </source>
</evidence>
<keyword evidence="2" id="KW-0521">NADP</keyword>
<dbReference type="PANTHER" id="PTHR11732">
    <property type="entry name" value="ALDO/KETO REDUCTASE"/>
    <property type="match status" value="1"/>
</dbReference>
<accession>A0A9Q0RF48</accession>
<organism evidence="8 9">
    <name type="scientific">Anaeramoeba ignava</name>
    <name type="common">Anaerobic marine amoeba</name>
    <dbReference type="NCBI Taxonomy" id="1746090"/>
    <lineage>
        <taxon>Eukaryota</taxon>
        <taxon>Metamonada</taxon>
        <taxon>Anaeramoebidae</taxon>
        <taxon>Anaeramoeba</taxon>
    </lineage>
</organism>
<dbReference type="InterPro" id="IPR036812">
    <property type="entry name" value="NAD(P)_OxRdtase_dom_sf"/>
</dbReference>
<evidence type="ECO:0000313" key="8">
    <source>
        <dbReference type="EMBL" id="KAJ5077847.1"/>
    </source>
</evidence>
<evidence type="ECO:0000256" key="2">
    <source>
        <dbReference type="ARBA" id="ARBA00022857"/>
    </source>
</evidence>
<dbReference type="GO" id="GO:0016491">
    <property type="term" value="F:oxidoreductase activity"/>
    <property type="evidence" value="ECO:0007669"/>
    <property type="project" value="UniProtKB-KW"/>
</dbReference>
<keyword evidence="3" id="KW-0560">Oxidoreductase</keyword>
<protein>
    <submittedName>
        <fullName evidence="8">Aldo/keto reductase</fullName>
    </submittedName>
</protein>
<comment type="similarity">
    <text evidence="1">Belongs to the aldo/keto reductase family.</text>
</comment>
<evidence type="ECO:0000259" key="7">
    <source>
        <dbReference type="Pfam" id="PF00248"/>
    </source>
</evidence>
<dbReference type="PROSITE" id="PS00798">
    <property type="entry name" value="ALDOKETO_REDUCTASE_1"/>
    <property type="match status" value="1"/>
</dbReference>
<reference evidence="8" key="1">
    <citation type="submission" date="2022-10" db="EMBL/GenBank/DDBJ databases">
        <title>Novel sulphate-reducing endosymbionts in the free-living metamonad Anaeramoeba.</title>
        <authorList>
            <person name="Jerlstrom-Hultqvist J."/>
            <person name="Cepicka I."/>
            <person name="Gallot-Lavallee L."/>
            <person name="Salas-Leiva D."/>
            <person name="Curtis B.A."/>
            <person name="Zahonova K."/>
            <person name="Pipaliya S."/>
            <person name="Dacks J."/>
            <person name="Roger A.J."/>
        </authorList>
    </citation>
    <scope>NUCLEOTIDE SEQUENCE</scope>
    <source>
        <strain evidence="8">BMAN</strain>
    </source>
</reference>
<evidence type="ECO:0000256" key="1">
    <source>
        <dbReference type="ARBA" id="ARBA00007905"/>
    </source>
</evidence>
<evidence type="ECO:0000256" key="3">
    <source>
        <dbReference type="ARBA" id="ARBA00023002"/>
    </source>
</evidence>
<comment type="caution">
    <text evidence="8">The sequence shown here is derived from an EMBL/GenBank/DDBJ whole genome shotgun (WGS) entry which is preliminary data.</text>
</comment>
<evidence type="ECO:0000256" key="4">
    <source>
        <dbReference type="PIRSR" id="PIRSR000097-1"/>
    </source>
</evidence>
<evidence type="ECO:0000256" key="5">
    <source>
        <dbReference type="PIRSR" id="PIRSR000097-2"/>
    </source>
</evidence>
<dbReference type="OMA" id="LWNSQHH"/>
<dbReference type="EMBL" id="JAPDFW010000056">
    <property type="protein sequence ID" value="KAJ5077847.1"/>
    <property type="molecule type" value="Genomic_DNA"/>
</dbReference>
<feature type="binding site" evidence="5">
    <location>
        <position position="110"/>
    </location>
    <ligand>
        <name>substrate</name>
    </ligand>
</feature>
<proteinExistence type="inferred from homology"/>
<feature type="active site" description="Proton donor" evidence="4">
    <location>
        <position position="48"/>
    </location>
</feature>
<feature type="domain" description="NADP-dependent oxidoreductase" evidence="7">
    <location>
        <begin position="15"/>
        <end position="289"/>
    </location>
</feature>
<gene>
    <name evidence="8" type="ORF">M0811_05537</name>
</gene>
<dbReference type="InterPro" id="IPR023210">
    <property type="entry name" value="NADP_OxRdtase_dom"/>
</dbReference>
<keyword evidence="9" id="KW-1185">Reference proteome</keyword>
<dbReference type="InterPro" id="IPR020471">
    <property type="entry name" value="AKR"/>
</dbReference>
<dbReference type="PROSITE" id="PS00062">
    <property type="entry name" value="ALDOKETO_REDUCTASE_2"/>
    <property type="match status" value="1"/>
</dbReference>
<dbReference type="PRINTS" id="PR00069">
    <property type="entry name" value="ALDKETRDTASE"/>
</dbReference>
<sequence length="313" mass="36419">MEYVELNTKQKMPALGIGTWKSKKGEVGKAVKIALETGYRHIDCAYAYENEDEIGEILKETFDQGKIKREDIWITSKLWNIFHDPKDVQPICEKTIKDLQCGYLDLYLMHCPVCFEKRENLELFPRKDENTMSTVNIPLIETWHAMEKLVELGLVKSIGISNFTKEKIEEIYEKAKIKPVINQVENHPYLQQEELCQYCRKNGIQITAYSPLGTSDSKKEEDPSLLQDPVINEIAKKHNVSSAQILIKWQIQRGNTVIPKAVKPEHIKDNFDCQNIKLTEEDMKQIATLDRHFRFLNPLNFWNIDMYGEANKK</sequence>